<name>A0ABP1FE76_9FLAO</name>
<sequence length="136" mass="16086">MDLYNKIEKILIEKKIKASTFMQDVGMSKTAFYSIKNGKTKKLSEEMAKKISDKFTDYPYKWLLTNAKNSDFTSLDDFNKSDILDYILEKRKEFLMEEREKINLLIDVFATVEQNLELNKVNQQIEELKQLIKAKK</sequence>
<dbReference type="RefSeq" id="WP_348740266.1">
    <property type="nucleotide sequence ID" value="NZ_CAXJRC010000046.1"/>
</dbReference>
<comment type="caution">
    <text evidence="2">The sequence shown here is derived from an EMBL/GenBank/DDBJ whole genome shotgun (WGS) entry which is preliminary data.</text>
</comment>
<dbReference type="Proteomes" id="UP001497602">
    <property type="component" value="Unassembled WGS sequence"/>
</dbReference>
<proteinExistence type="predicted"/>
<dbReference type="Pfam" id="PF13443">
    <property type="entry name" value="HTH_26"/>
    <property type="match status" value="1"/>
</dbReference>
<evidence type="ECO:0000313" key="3">
    <source>
        <dbReference type="Proteomes" id="UP001497602"/>
    </source>
</evidence>
<reference evidence="2 3" key="1">
    <citation type="submission" date="2024-05" db="EMBL/GenBank/DDBJ databases">
        <authorList>
            <person name="Duchaud E."/>
        </authorList>
    </citation>
    <scope>NUCLEOTIDE SEQUENCE [LARGE SCALE GENOMIC DNA]</scope>
    <source>
        <strain evidence="2">Ena-SAMPLE-TAB-13-05-2024-13:56:06:370-140305</strain>
    </source>
</reference>
<evidence type="ECO:0000313" key="2">
    <source>
        <dbReference type="EMBL" id="CAL2108673.1"/>
    </source>
</evidence>
<organism evidence="2 3">
    <name type="scientific">Tenacibaculum vairaonense</name>
    <dbReference type="NCBI Taxonomy" id="3137860"/>
    <lineage>
        <taxon>Bacteria</taxon>
        <taxon>Pseudomonadati</taxon>
        <taxon>Bacteroidota</taxon>
        <taxon>Flavobacteriia</taxon>
        <taxon>Flavobacteriales</taxon>
        <taxon>Flavobacteriaceae</taxon>
        <taxon>Tenacibaculum</taxon>
    </lineage>
</organism>
<dbReference type="InterPro" id="IPR001387">
    <property type="entry name" value="Cro/C1-type_HTH"/>
</dbReference>
<evidence type="ECO:0000259" key="1">
    <source>
        <dbReference type="Pfam" id="PF13443"/>
    </source>
</evidence>
<dbReference type="EMBL" id="CAXJRC010000046">
    <property type="protein sequence ID" value="CAL2108673.1"/>
    <property type="molecule type" value="Genomic_DNA"/>
</dbReference>
<dbReference type="Gene3D" id="1.10.260.40">
    <property type="entry name" value="lambda repressor-like DNA-binding domains"/>
    <property type="match status" value="1"/>
</dbReference>
<keyword evidence="3" id="KW-1185">Reference proteome</keyword>
<feature type="domain" description="HTH cro/C1-type" evidence="1">
    <location>
        <begin position="6"/>
        <end position="52"/>
    </location>
</feature>
<protein>
    <recommendedName>
        <fullName evidence="1">HTH cro/C1-type domain-containing protein</fullName>
    </recommendedName>
</protein>
<dbReference type="InterPro" id="IPR010982">
    <property type="entry name" value="Lambda_DNA-bd_dom_sf"/>
</dbReference>
<accession>A0ABP1FE76</accession>
<gene>
    <name evidence="2" type="ORF">T190115A13A_90019</name>
</gene>